<gene>
    <name evidence="7" type="ORF">CAL26_13920</name>
</gene>
<feature type="domain" description="ABC transporter" evidence="6">
    <location>
        <begin position="29"/>
        <end position="268"/>
    </location>
</feature>
<dbReference type="InterPro" id="IPR003593">
    <property type="entry name" value="AAA+_ATPase"/>
</dbReference>
<keyword evidence="3" id="KW-1003">Cell membrane</keyword>
<dbReference type="Pfam" id="PF08352">
    <property type="entry name" value="oligo_HPY"/>
    <property type="match status" value="1"/>
</dbReference>
<sequence>MRDASNGTPLLSLHQVSKKFGRANWLRGLMPAAVPRSRRIVHAVSHVTLAVDPGEAVGIVGESGCGKSTLGRIAARLLVPDAGDVRLHGTPMAQLQGPAAKEARRHVQMIFQSPIASLNPRQRVGQILDEALTVHTGLSVRERREQVLALLSKVGLPAQMAQRYPRQLSGGQAQRVGIARALTVGPRLIVCDEPVSALDVSVQAQILNLFQDLRESLGLSYMFISHDLSVVERVSDRVAVMYLGEVVEEAPTAELFARPGHPYTMALLEAAPALGKARIAAEPVRGERPSPYDRPQGCGFHPRCKFAMDICRKTAPPRAQLAPGHFATCHLHTGGSHE</sequence>
<name>A0A261R1A9_9BORD</name>
<dbReference type="AlphaFoldDB" id="A0A261R1A9"/>
<reference evidence="7" key="1">
    <citation type="submission" date="2017-05" db="EMBL/GenBank/DDBJ databases">
        <title>Complete and WGS of Bordetella genogroups.</title>
        <authorList>
            <person name="Spilker T."/>
            <person name="Lipuma J."/>
        </authorList>
    </citation>
    <scope>NUCLEOTIDE SEQUENCE</scope>
    <source>
        <strain evidence="7">AU21707</strain>
    </source>
</reference>
<evidence type="ECO:0000259" key="6">
    <source>
        <dbReference type="PROSITE" id="PS50893"/>
    </source>
</evidence>
<dbReference type="SMART" id="SM00382">
    <property type="entry name" value="AAA"/>
    <property type="match status" value="1"/>
</dbReference>
<dbReference type="NCBIfam" id="TIGR01727">
    <property type="entry name" value="oligo_HPY"/>
    <property type="match status" value="1"/>
</dbReference>
<dbReference type="CDD" id="cd03257">
    <property type="entry name" value="ABC_NikE_OppD_transporters"/>
    <property type="match status" value="1"/>
</dbReference>
<dbReference type="SUPFAM" id="SSF52540">
    <property type="entry name" value="P-loop containing nucleoside triphosphate hydrolases"/>
    <property type="match status" value="1"/>
</dbReference>
<dbReference type="Pfam" id="PF00005">
    <property type="entry name" value="ABC_tran"/>
    <property type="match status" value="1"/>
</dbReference>
<dbReference type="InterPro" id="IPR003439">
    <property type="entry name" value="ABC_transporter-like_ATP-bd"/>
</dbReference>
<dbReference type="InterPro" id="IPR013563">
    <property type="entry name" value="Oligopep_ABC_C"/>
</dbReference>
<dbReference type="PROSITE" id="PS00211">
    <property type="entry name" value="ABC_TRANSPORTER_1"/>
    <property type="match status" value="1"/>
</dbReference>
<keyword evidence="2" id="KW-0813">Transport</keyword>
<dbReference type="GO" id="GO:0016887">
    <property type="term" value="F:ATP hydrolysis activity"/>
    <property type="evidence" value="ECO:0007669"/>
    <property type="project" value="InterPro"/>
</dbReference>
<dbReference type="Gene3D" id="3.40.50.300">
    <property type="entry name" value="P-loop containing nucleotide triphosphate hydrolases"/>
    <property type="match status" value="1"/>
</dbReference>
<dbReference type="GO" id="GO:0005524">
    <property type="term" value="F:ATP binding"/>
    <property type="evidence" value="ECO:0007669"/>
    <property type="project" value="UniProtKB-KW"/>
</dbReference>
<evidence type="ECO:0000313" key="8">
    <source>
        <dbReference type="Proteomes" id="UP000216857"/>
    </source>
</evidence>
<dbReference type="EMBL" id="NEVJ01000003">
    <property type="protein sequence ID" value="OZI18789.1"/>
    <property type="molecule type" value="Genomic_DNA"/>
</dbReference>
<dbReference type="FunFam" id="3.40.50.300:FF:000016">
    <property type="entry name" value="Oligopeptide ABC transporter ATP-binding component"/>
    <property type="match status" value="1"/>
</dbReference>
<accession>A0A261R1A9</accession>
<dbReference type="PANTHER" id="PTHR43776">
    <property type="entry name" value="TRANSPORT ATP-BINDING PROTEIN"/>
    <property type="match status" value="1"/>
</dbReference>
<evidence type="ECO:0000256" key="2">
    <source>
        <dbReference type="ARBA" id="ARBA00022448"/>
    </source>
</evidence>
<dbReference type="PANTHER" id="PTHR43776:SF7">
    <property type="entry name" value="D,D-DIPEPTIDE TRANSPORT ATP-BINDING PROTEIN DDPF-RELATED"/>
    <property type="match status" value="1"/>
</dbReference>
<keyword evidence="8" id="KW-1185">Reference proteome</keyword>
<keyword evidence="5" id="KW-0067">ATP-binding</keyword>
<keyword evidence="4" id="KW-0547">Nucleotide-binding</keyword>
<dbReference type="InterPro" id="IPR017871">
    <property type="entry name" value="ABC_transporter-like_CS"/>
</dbReference>
<proteinExistence type="inferred from homology"/>
<dbReference type="GO" id="GO:0015833">
    <property type="term" value="P:peptide transport"/>
    <property type="evidence" value="ECO:0007669"/>
    <property type="project" value="InterPro"/>
</dbReference>
<dbReference type="Proteomes" id="UP000216857">
    <property type="component" value="Unassembled WGS sequence"/>
</dbReference>
<evidence type="ECO:0000256" key="5">
    <source>
        <dbReference type="ARBA" id="ARBA00022840"/>
    </source>
</evidence>
<dbReference type="PROSITE" id="PS50893">
    <property type="entry name" value="ABC_TRANSPORTER_2"/>
    <property type="match status" value="1"/>
</dbReference>
<comment type="similarity">
    <text evidence="1">Belongs to the ABC transporter superfamily.</text>
</comment>
<evidence type="ECO:0000256" key="4">
    <source>
        <dbReference type="ARBA" id="ARBA00022741"/>
    </source>
</evidence>
<protein>
    <recommendedName>
        <fullName evidence="6">ABC transporter domain-containing protein</fullName>
    </recommendedName>
</protein>
<keyword evidence="3" id="KW-0472">Membrane</keyword>
<evidence type="ECO:0000256" key="3">
    <source>
        <dbReference type="ARBA" id="ARBA00022475"/>
    </source>
</evidence>
<dbReference type="RefSeq" id="WP_094847474.1">
    <property type="nucleotide sequence ID" value="NZ_NEVJ01000003.1"/>
</dbReference>
<dbReference type="InterPro" id="IPR050319">
    <property type="entry name" value="ABC_transp_ATP-bind"/>
</dbReference>
<dbReference type="InterPro" id="IPR027417">
    <property type="entry name" value="P-loop_NTPase"/>
</dbReference>
<evidence type="ECO:0000256" key="1">
    <source>
        <dbReference type="ARBA" id="ARBA00005417"/>
    </source>
</evidence>
<dbReference type="GO" id="GO:0055085">
    <property type="term" value="P:transmembrane transport"/>
    <property type="evidence" value="ECO:0007669"/>
    <property type="project" value="UniProtKB-ARBA"/>
</dbReference>
<organism evidence="7 8">
    <name type="scientific">Bordetella genomosp. 9</name>
    <dbReference type="NCBI Taxonomy" id="1416803"/>
    <lineage>
        <taxon>Bacteria</taxon>
        <taxon>Pseudomonadati</taxon>
        <taxon>Pseudomonadota</taxon>
        <taxon>Betaproteobacteria</taxon>
        <taxon>Burkholderiales</taxon>
        <taxon>Alcaligenaceae</taxon>
        <taxon>Bordetella</taxon>
    </lineage>
</organism>
<evidence type="ECO:0000313" key="7">
    <source>
        <dbReference type="EMBL" id="OZI18789.1"/>
    </source>
</evidence>
<comment type="caution">
    <text evidence="7">The sequence shown here is derived from an EMBL/GenBank/DDBJ whole genome shotgun (WGS) entry which is preliminary data.</text>
</comment>
<dbReference type="OrthoDB" id="9802772at2"/>